<keyword evidence="2" id="KW-1185">Reference proteome</keyword>
<dbReference type="Proteomes" id="UP000708208">
    <property type="component" value="Unassembled WGS sequence"/>
</dbReference>
<dbReference type="OrthoDB" id="10054478at2759"/>
<proteinExistence type="predicted"/>
<comment type="caution">
    <text evidence="1">The sequence shown here is derived from an EMBL/GenBank/DDBJ whole genome shotgun (WGS) entry which is preliminary data.</text>
</comment>
<sequence length="185" mass="21313">MPTENIEIAAFENGEMKRRSVPGLTSETADECQELYFLVVEGDGTYVANGFICYHELPRFEAWPKTFAAIFETVNYEKFSQSGNQEFSLEQFKDLVKVTEKIRNQWEILVNNVRPAEDETNGNVSEDFQRILSHLGLILNDQWKSSFGMILYSRCGEFLHRHLDVQGMPFSQFVNAAREILQGKD</sequence>
<gene>
    <name evidence="1" type="ORF">AFUS01_LOCUS25751</name>
</gene>
<organism evidence="1 2">
    <name type="scientific">Allacma fusca</name>
    <dbReference type="NCBI Taxonomy" id="39272"/>
    <lineage>
        <taxon>Eukaryota</taxon>
        <taxon>Metazoa</taxon>
        <taxon>Ecdysozoa</taxon>
        <taxon>Arthropoda</taxon>
        <taxon>Hexapoda</taxon>
        <taxon>Collembola</taxon>
        <taxon>Symphypleona</taxon>
        <taxon>Sminthuridae</taxon>
        <taxon>Allacma</taxon>
    </lineage>
</organism>
<dbReference type="AlphaFoldDB" id="A0A8J2KJZ6"/>
<evidence type="ECO:0000313" key="2">
    <source>
        <dbReference type="Proteomes" id="UP000708208"/>
    </source>
</evidence>
<reference evidence="1" key="1">
    <citation type="submission" date="2021-06" db="EMBL/GenBank/DDBJ databases">
        <authorList>
            <person name="Hodson N. C."/>
            <person name="Mongue J. A."/>
            <person name="Jaron S. K."/>
        </authorList>
    </citation>
    <scope>NUCLEOTIDE SEQUENCE</scope>
</reference>
<protein>
    <submittedName>
        <fullName evidence="1">Uncharacterized protein</fullName>
    </submittedName>
</protein>
<accession>A0A8J2KJZ6</accession>
<dbReference type="EMBL" id="CAJVCH010334068">
    <property type="protein sequence ID" value="CAG7815046.1"/>
    <property type="molecule type" value="Genomic_DNA"/>
</dbReference>
<name>A0A8J2KJZ6_9HEXA</name>
<evidence type="ECO:0000313" key="1">
    <source>
        <dbReference type="EMBL" id="CAG7815046.1"/>
    </source>
</evidence>